<dbReference type="InterPro" id="IPR014816">
    <property type="entry name" value="tRNA_MeTrfase_Gcd14"/>
</dbReference>
<evidence type="ECO:0000256" key="1">
    <source>
        <dbReference type="ARBA" id="ARBA00022603"/>
    </source>
</evidence>
<dbReference type="SUPFAM" id="SSF53335">
    <property type="entry name" value="S-adenosyl-L-methionine-dependent methyltransferases"/>
    <property type="match status" value="1"/>
</dbReference>
<sequence>MSAVGEGDWALLIVEGRERRKSYVFRVRSKASYTTFAGSLRGSQLVGIPWGSRVELGKGVAYVLKPNLYDLMMHVLPRRSQVIYPKDAGYIASAAGLLPGMRVLEAGAGSGFLTIWLAAHVCPGGAVYTYEVRSDMRELAASNVRAAGLEGCVTIKEGDIRKGAEERELDAAFLDMPDPWEALGPIRPSLKPSAPVVVFTPTVNQVIKLLDALKSIGGYAVQEVSELIKREWEARPEALRPAVRMIGHTGFITVLRALA</sequence>
<dbReference type="STRING" id="666510.ASAC_1439"/>
<evidence type="ECO:0000259" key="6">
    <source>
        <dbReference type="Pfam" id="PF08704"/>
    </source>
</evidence>
<evidence type="ECO:0000256" key="3">
    <source>
        <dbReference type="ARBA" id="ARBA00022691"/>
    </source>
</evidence>
<feature type="binding site" evidence="5">
    <location>
        <position position="175"/>
    </location>
    <ligand>
        <name>S-adenosyl-L-methionine</name>
        <dbReference type="ChEBI" id="CHEBI:59789"/>
    </ligand>
</feature>
<accession>D9PZ57</accession>
<dbReference type="CDD" id="cd02440">
    <property type="entry name" value="AdoMet_MTases"/>
    <property type="match status" value="1"/>
</dbReference>
<dbReference type="Pfam" id="PF08704">
    <property type="entry name" value="GCD14"/>
    <property type="match status" value="1"/>
</dbReference>
<feature type="binding site" evidence="5">
    <location>
        <begin position="110"/>
        <end position="113"/>
    </location>
    <ligand>
        <name>S-adenosyl-L-methionine</name>
        <dbReference type="ChEBI" id="CHEBI:59789"/>
    </ligand>
</feature>
<evidence type="ECO:0000256" key="4">
    <source>
        <dbReference type="ARBA" id="ARBA00022694"/>
    </source>
</evidence>
<keyword evidence="4" id="KW-0819">tRNA processing</keyword>
<dbReference type="PANTHER" id="PTHR12133:SF1">
    <property type="entry name" value="TRNA (ADENINE(58)-N(1))-METHYLTRANSFERASE, MITOCHONDRIAL"/>
    <property type="match status" value="1"/>
</dbReference>
<reference evidence="7 8" key="1">
    <citation type="journal article" date="2010" name="Appl. Environ. Microbiol.">
        <title>The genome sequence of the crenarchaeon Acidilobus saccharovorans supports a new order, Acidilobales, and suggests an important ecological role in terrestrial acidic hot springs.</title>
        <authorList>
            <person name="Mardanov A.V."/>
            <person name="Svetlitchnyi V.A."/>
            <person name="Beletsky A.V."/>
            <person name="Prokofeva M.I."/>
            <person name="Bonch-Osmolovskaya E.A."/>
            <person name="Ravin N.V."/>
            <person name="Skryabin K.G."/>
        </authorList>
    </citation>
    <scope>NUCLEOTIDE SEQUENCE [LARGE SCALE GENOMIC DNA]</scope>
    <source>
        <strain evidence="8">DSM 16705 / JCM 18335 / VKM B-2471 / 345-15</strain>
    </source>
</reference>
<dbReference type="InParanoid" id="D9PZ57"/>
<dbReference type="Proteomes" id="UP000000346">
    <property type="component" value="Chromosome"/>
</dbReference>
<organism evidence="7 8">
    <name type="scientific">Acidilobus saccharovorans (strain DSM 16705 / JCM 18335 / VKM B-2471 / 345-15)</name>
    <dbReference type="NCBI Taxonomy" id="666510"/>
    <lineage>
        <taxon>Archaea</taxon>
        <taxon>Thermoproteota</taxon>
        <taxon>Thermoprotei</taxon>
        <taxon>Acidilobales</taxon>
        <taxon>Acidilobaceae</taxon>
        <taxon>Acidilobus</taxon>
    </lineage>
</organism>
<dbReference type="HOGENOM" id="CLU_025402_0_1_2"/>
<evidence type="ECO:0000256" key="2">
    <source>
        <dbReference type="ARBA" id="ARBA00022679"/>
    </source>
</evidence>
<feature type="domain" description="tRNA (adenine(58)-N(1))-methyltransferase catalytic subunit TRM61 C-terminal" evidence="6">
    <location>
        <begin position="60"/>
        <end position="239"/>
    </location>
</feature>
<feature type="binding site" evidence="5">
    <location>
        <position position="131"/>
    </location>
    <ligand>
        <name>S-adenosyl-L-methionine</name>
        <dbReference type="ChEBI" id="CHEBI:59789"/>
    </ligand>
</feature>
<keyword evidence="1 7" id="KW-0489">Methyltransferase</keyword>
<protein>
    <submittedName>
        <fullName evidence="7">Protein L-isoaspartate methyltransferase</fullName>
    </submittedName>
</protein>
<dbReference type="InterPro" id="IPR029063">
    <property type="entry name" value="SAM-dependent_MTases_sf"/>
</dbReference>
<proteinExistence type="predicted"/>
<dbReference type="GO" id="GO:0160107">
    <property type="term" value="F:tRNA (adenine(58)-N1)-methyltransferase activity"/>
    <property type="evidence" value="ECO:0007669"/>
    <property type="project" value="InterPro"/>
</dbReference>
<dbReference type="Gene3D" id="3.40.50.150">
    <property type="entry name" value="Vaccinia Virus protein VP39"/>
    <property type="match status" value="1"/>
</dbReference>
<keyword evidence="2 7" id="KW-0808">Transferase</keyword>
<dbReference type="PANTHER" id="PTHR12133">
    <property type="entry name" value="TRNA (ADENINE(58)-N(1))-METHYLTRANSFERASE"/>
    <property type="match status" value="1"/>
</dbReference>
<dbReference type="GO" id="GO:0030488">
    <property type="term" value="P:tRNA methylation"/>
    <property type="evidence" value="ECO:0007669"/>
    <property type="project" value="InterPro"/>
</dbReference>
<feature type="binding site" evidence="5">
    <location>
        <position position="159"/>
    </location>
    <ligand>
        <name>S-adenosyl-L-methionine</name>
        <dbReference type="ChEBI" id="CHEBI:59789"/>
    </ligand>
</feature>
<dbReference type="eggNOG" id="arCOG00978">
    <property type="taxonomic scope" value="Archaea"/>
</dbReference>
<dbReference type="OrthoDB" id="30774at2157"/>
<keyword evidence="8" id="KW-1185">Reference proteome</keyword>
<dbReference type="EMBL" id="CP001742">
    <property type="protein sequence ID" value="ADL19844.1"/>
    <property type="molecule type" value="Genomic_DNA"/>
</dbReference>
<dbReference type="GeneID" id="9499698"/>
<dbReference type="KEGG" id="asc:ASAC_1439"/>
<keyword evidence="3 5" id="KW-0949">S-adenosyl-L-methionine</keyword>
<dbReference type="InterPro" id="IPR049470">
    <property type="entry name" value="TRM61_C"/>
</dbReference>
<dbReference type="FunCoup" id="D9PZ57">
    <property type="interactions" value="98"/>
</dbReference>
<name>D9PZ57_ACIS3</name>
<evidence type="ECO:0000313" key="8">
    <source>
        <dbReference type="Proteomes" id="UP000000346"/>
    </source>
</evidence>
<dbReference type="RefSeq" id="WP_013267356.1">
    <property type="nucleotide sequence ID" value="NC_014374.1"/>
</dbReference>
<dbReference type="Gene3D" id="3.10.330.20">
    <property type="match status" value="1"/>
</dbReference>
<dbReference type="AlphaFoldDB" id="D9PZ57"/>
<dbReference type="GO" id="GO:0031515">
    <property type="term" value="C:tRNA (m1A) methyltransferase complex"/>
    <property type="evidence" value="ECO:0007669"/>
    <property type="project" value="InterPro"/>
</dbReference>
<gene>
    <name evidence="7" type="ordered locus">ASAC_1439</name>
</gene>
<evidence type="ECO:0000256" key="5">
    <source>
        <dbReference type="PIRSR" id="PIRSR017269-1"/>
    </source>
</evidence>
<dbReference type="PIRSF" id="PIRSF017269">
    <property type="entry name" value="GCD14"/>
    <property type="match status" value="1"/>
</dbReference>
<dbReference type="PROSITE" id="PS51620">
    <property type="entry name" value="SAM_TRM61"/>
    <property type="match status" value="1"/>
</dbReference>
<evidence type="ECO:0000313" key="7">
    <source>
        <dbReference type="EMBL" id="ADL19844.1"/>
    </source>
</evidence>